<dbReference type="NCBIfam" id="NF033792">
    <property type="entry name" value="ActS_PrrB_HisK"/>
    <property type="match status" value="1"/>
</dbReference>
<evidence type="ECO:0000256" key="9">
    <source>
        <dbReference type="SAM" id="Phobius"/>
    </source>
</evidence>
<dbReference type="SMART" id="SM00388">
    <property type="entry name" value="HisKA"/>
    <property type="match status" value="1"/>
</dbReference>
<dbReference type="AlphaFoldDB" id="A0A916VPW1"/>
<evidence type="ECO:0000256" key="5">
    <source>
        <dbReference type="ARBA" id="ARBA00022679"/>
    </source>
</evidence>
<feature type="transmembrane region" description="Helical" evidence="9">
    <location>
        <begin position="51"/>
        <end position="72"/>
    </location>
</feature>
<dbReference type="PANTHER" id="PTHR44936">
    <property type="entry name" value="SENSOR PROTEIN CREC"/>
    <property type="match status" value="1"/>
</dbReference>
<dbReference type="PANTHER" id="PTHR44936:SF10">
    <property type="entry name" value="SENSOR PROTEIN RSTB"/>
    <property type="match status" value="1"/>
</dbReference>
<dbReference type="Pfam" id="PF02518">
    <property type="entry name" value="HATPase_c"/>
    <property type="match status" value="1"/>
</dbReference>
<feature type="domain" description="Histidine kinase" evidence="10">
    <location>
        <begin position="218"/>
        <end position="429"/>
    </location>
</feature>
<dbReference type="GO" id="GO:0005886">
    <property type="term" value="C:plasma membrane"/>
    <property type="evidence" value="ECO:0007669"/>
    <property type="project" value="UniProtKB-SubCell"/>
</dbReference>
<comment type="subcellular location">
    <subcellularLocation>
        <location evidence="2">Cell membrane</location>
        <topology evidence="2">Multi-pass membrane protein</topology>
    </subcellularLocation>
</comment>
<evidence type="ECO:0000256" key="4">
    <source>
        <dbReference type="ARBA" id="ARBA00022475"/>
    </source>
</evidence>
<dbReference type="SUPFAM" id="SSF55874">
    <property type="entry name" value="ATPase domain of HSP90 chaperone/DNA topoisomerase II/histidine kinase"/>
    <property type="match status" value="1"/>
</dbReference>
<comment type="catalytic activity">
    <reaction evidence="1">
        <text>ATP + protein L-histidine = ADP + protein N-phospho-L-histidine.</text>
        <dbReference type="EC" id="2.7.13.3"/>
    </reaction>
</comment>
<evidence type="ECO:0000313" key="11">
    <source>
        <dbReference type="EMBL" id="GGA18345.1"/>
    </source>
</evidence>
<accession>A0A916VPW1</accession>
<sequence>MSETAQPFFYASARSEWVRMRTLIYLRWLAIFGQTAAVAVAYYVLDLDLLIGMNVVAIGASVIFNLAATFTLPETKRLSQQETTLTLLFDLGQLVILLYLNGGLNNPFALLILAPVTISATALRVNATFLVSGIALLAISALAFLYVPLTLQTGEIVALPQLYVAGYWTALVIGILFLGGYARRVTSETFSMSQALAATQMALAREHELTLLGGVVAAAAHEMGTPLATIKLVASELAEELEDTPELREDAELISSQAERLRDILRDMGRAGKDDLLLKTAPLTSIVQEAAEPHENRGKFIHFLANGSTEQPRLEDIPYAQRNPEFIHGVRNLVQNAVDFAKSTVWVHTTWSDTSIRVMVGDDGRGYPPDLLGRIGDPFLSKRKSSDGHASSRPEYEGMGLGLFIAKTMLERTGAELTFTNAAVDGYTMGQNAGAMKAMEGATGAIVNVRWDRADLEVDRASVVGPNRQIDPAPTGASDS</sequence>
<keyword evidence="12" id="KW-1185">Reference proteome</keyword>
<dbReference type="SMART" id="SM00387">
    <property type="entry name" value="HATPase_c"/>
    <property type="match status" value="1"/>
</dbReference>
<evidence type="ECO:0000259" key="10">
    <source>
        <dbReference type="PROSITE" id="PS50109"/>
    </source>
</evidence>
<dbReference type="EMBL" id="BMKA01000002">
    <property type="protein sequence ID" value="GGA18345.1"/>
    <property type="molecule type" value="Genomic_DNA"/>
</dbReference>
<evidence type="ECO:0000256" key="2">
    <source>
        <dbReference type="ARBA" id="ARBA00004651"/>
    </source>
</evidence>
<dbReference type="CDD" id="cd00082">
    <property type="entry name" value="HisKA"/>
    <property type="match status" value="1"/>
</dbReference>
<keyword evidence="9" id="KW-1133">Transmembrane helix</keyword>
<dbReference type="PROSITE" id="PS50109">
    <property type="entry name" value="HIS_KIN"/>
    <property type="match status" value="1"/>
</dbReference>
<gene>
    <name evidence="11" type="primary">regB</name>
    <name evidence="11" type="ORF">GCM10011498_18770</name>
</gene>
<evidence type="ECO:0000256" key="3">
    <source>
        <dbReference type="ARBA" id="ARBA00012438"/>
    </source>
</evidence>
<dbReference type="Pfam" id="PF00512">
    <property type="entry name" value="HisKA"/>
    <property type="match status" value="1"/>
</dbReference>
<dbReference type="InterPro" id="IPR003594">
    <property type="entry name" value="HATPase_dom"/>
</dbReference>
<dbReference type="NCBIfam" id="NF045988">
    <property type="entry name" value="HisKinRegBRhodob"/>
    <property type="match status" value="1"/>
</dbReference>
<dbReference type="InterPro" id="IPR050980">
    <property type="entry name" value="2C_sensor_his_kinase"/>
</dbReference>
<evidence type="ECO:0000313" key="12">
    <source>
        <dbReference type="Proteomes" id="UP000628017"/>
    </source>
</evidence>
<keyword evidence="8" id="KW-0067">ATP-binding</keyword>
<keyword evidence="7 11" id="KW-0418">Kinase</keyword>
<dbReference type="InterPro" id="IPR005467">
    <property type="entry name" value="His_kinase_dom"/>
</dbReference>
<reference evidence="11" key="1">
    <citation type="journal article" date="2014" name="Int. J. Syst. Evol. Microbiol.">
        <title>Complete genome sequence of Corynebacterium casei LMG S-19264T (=DSM 44701T), isolated from a smear-ripened cheese.</title>
        <authorList>
            <consortium name="US DOE Joint Genome Institute (JGI-PGF)"/>
            <person name="Walter F."/>
            <person name="Albersmeier A."/>
            <person name="Kalinowski J."/>
            <person name="Ruckert C."/>
        </authorList>
    </citation>
    <scope>NUCLEOTIDE SEQUENCE</scope>
    <source>
        <strain evidence="11">CGMCC 1.15880</strain>
    </source>
</reference>
<dbReference type="Gene3D" id="1.10.287.130">
    <property type="match status" value="1"/>
</dbReference>
<proteinExistence type="predicted"/>
<reference evidence="11" key="2">
    <citation type="submission" date="2020-09" db="EMBL/GenBank/DDBJ databases">
        <authorList>
            <person name="Sun Q."/>
            <person name="Zhou Y."/>
        </authorList>
    </citation>
    <scope>NUCLEOTIDE SEQUENCE</scope>
    <source>
        <strain evidence="11">CGMCC 1.15880</strain>
    </source>
</reference>
<dbReference type="Gene3D" id="3.30.565.10">
    <property type="entry name" value="Histidine kinase-like ATPase, C-terminal domain"/>
    <property type="match status" value="1"/>
</dbReference>
<keyword evidence="9" id="KW-0472">Membrane</keyword>
<feature type="transmembrane region" description="Helical" evidence="9">
    <location>
        <begin position="161"/>
        <end position="182"/>
    </location>
</feature>
<protein>
    <recommendedName>
        <fullName evidence="3">histidine kinase</fullName>
        <ecNumber evidence="3">2.7.13.3</ecNumber>
    </recommendedName>
</protein>
<dbReference type="InterPro" id="IPR003661">
    <property type="entry name" value="HisK_dim/P_dom"/>
</dbReference>
<dbReference type="GO" id="GO:0000155">
    <property type="term" value="F:phosphorelay sensor kinase activity"/>
    <property type="evidence" value="ECO:0007669"/>
    <property type="project" value="InterPro"/>
</dbReference>
<name>A0A916VPW1_9RHOB</name>
<organism evidence="11 12">
    <name type="scientific">Neptunicoccus cionae</name>
    <dbReference type="NCBI Taxonomy" id="2035344"/>
    <lineage>
        <taxon>Bacteria</taxon>
        <taxon>Pseudomonadati</taxon>
        <taxon>Pseudomonadota</taxon>
        <taxon>Alphaproteobacteria</taxon>
        <taxon>Rhodobacterales</taxon>
        <taxon>Paracoccaceae</taxon>
        <taxon>Neptunicoccus</taxon>
    </lineage>
</organism>
<dbReference type="InterPro" id="IPR047770">
    <property type="entry name" value="RegB"/>
</dbReference>
<feature type="transmembrane region" description="Helical" evidence="9">
    <location>
        <begin position="130"/>
        <end position="149"/>
    </location>
</feature>
<comment type="caution">
    <text evidence="11">The sequence shown here is derived from an EMBL/GenBank/DDBJ whole genome shotgun (WGS) entry which is preliminary data.</text>
</comment>
<dbReference type="SUPFAM" id="SSF47384">
    <property type="entry name" value="Homodimeric domain of signal transducing histidine kinase"/>
    <property type="match status" value="1"/>
</dbReference>
<dbReference type="EC" id="2.7.13.3" evidence="3"/>
<evidence type="ECO:0000256" key="1">
    <source>
        <dbReference type="ARBA" id="ARBA00000085"/>
    </source>
</evidence>
<dbReference type="GO" id="GO:0005524">
    <property type="term" value="F:ATP binding"/>
    <property type="evidence" value="ECO:0007669"/>
    <property type="project" value="UniProtKB-KW"/>
</dbReference>
<keyword evidence="9" id="KW-0812">Transmembrane</keyword>
<evidence type="ECO:0000256" key="8">
    <source>
        <dbReference type="ARBA" id="ARBA00022840"/>
    </source>
</evidence>
<evidence type="ECO:0000256" key="6">
    <source>
        <dbReference type="ARBA" id="ARBA00022741"/>
    </source>
</evidence>
<keyword evidence="5" id="KW-0808">Transferase</keyword>
<dbReference type="InterPro" id="IPR036890">
    <property type="entry name" value="HATPase_C_sf"/>
</dbReference>
<dbReference type="RefSeq" id="WP_188673814.1">
    <property type="nucleotide sequence ID" value="NZ_BMKA01000002.1"/>
</dbReference>
<dbReference type="InterPro" id="IPR036097">
    <property type="entry name" value="HisK_dim/P_sf"/>
</dbReference>
<keyword evidence="6" id="KW-0547">Nucleotide-binding</keyword>
<evidence type="ECO:0000256" key="7">
    <source>
        <dbReference type="ARBA" id="ARBA00022777"/>
    </source>
</evidence>
<feature type="transmembrane region" description="Helical" evidence="9">
    <location>
        <begin position="24"/>
        <end position="45"/>
    </location>
</feature>
<keyword evidence="4" id="KW-1003">Cell membrane</keyword>
<dbReference type="Proteomes" id="UP000628017">
    <property type="component" value="Unassembled WGS sequence"/>
</dbReference>